<evidence type="ECO:0000313" key="1">
    <source>
        <dbReference type="EMBL" id="AXY03256.1"/>
    </source>
</evidence>
<accession>A0ABM6Z083</accession>
<organism evidence="1 2">
    <name type="scientific">Vibrio alfacsensis</name>
    <dbReference type="NCBI Taxonomy" id="1074311"/>
    <lineage>
        <taxon>Bacteria</taxon>
        <taxon>Pseudomonadati</taxon>
        <taxon>Pseudomonadota</taxon>
        <taxon>Gammaproteobacteria</taxon>
        <taxon>Vibrionales</taxon>
        <taxon>Vibrionaceae</taxon>
        <taxon>Vibrio</taxon>
    </lineage>
</organism>
<keyword evidence="2" id="KW-1185">Reference proteome</keyword>
<protein>
    <submittedName>
        <fullName evidence="1">Uncharacterized protein</fullName>
    </submittedName>
</protein>
<dbReference type="RefSeq" id="WP_128813148.1">
    <property type="nucleotide sequence ID" value="NZ_CP032094.1"/>
</dbReference>
<evidence type="ECO:0000313" key="2">
    <source>
        <dbReference type="Proteomes" id="UP000262832"/>
    </source>
</evidence>
<dbReference type="Proteomes" id="UP000262832">
    <property type="component" value="Chromosome II"/>
</dbReference>
<reference evidence="1 2" key="1">
    <citation type="submission" date="2018-08" db="EMBL/GenBank/DDBJ databases">
        <title>Genomic taxonomy of the Vibrionaceae family.</title>
        <authorList>
            <person name="Gomez-Gil B."/>
            <person name="Tanaka M."/>
            <person name="Sawabe T."/>
            <person name="Enciso-Ibarra K."/>
        </authorList>
    </citation>
    <scope>NUCLEOTIDE SEQUENCE [LARGE SCALE GENOMIC DNA]</scope>
    <source>
        <strain evidence="1 2">CAIM 1831</strain>
    </source>
</reference>
<proteinExistence type="predicted"/>
<name>A0ABM6Z083_9VIBR</name>
<dbReference type="EMBL" id="CP032094">
    <property type="protein sequence ID" value="AXY03256.1"/>
    <property type="molecule type" value="Genomic_DNA"/>
</dbReference>
<sequence length="63" mass="6909">MQDLYELERKLVEGGADMKGLKVVPAIIDQQGNVVYLGNTTSMLRNVLSCLGQLTQKIKKGSD</sequence>
<gene>
    <name evidence="1" type="ORF">D1115_20440</name>
</gene>